<comment type="caution">
    <text evidence="1">The sequence shown here is derived from an EMBL/GenBank/DDBJ whole genome shotgun (WGS) entry which is preliminary data.</text>
</comment>
<name>A0ABR3M024_9TELE</name>
<protein>
    <submittedName>
        <fullName evidence="1">Uncharacterized protein</fullName>
    </submittedName>
</protein>
<accession>A0ABR3M024</accession>
<keyword evidence="2" id="KW-1185">Reference proteome</keyword>
<sequence length="120" mass="13181">MKTPAPSPRSTACNLRSEAALSHRPQFPCKHVRSAAPDAPPDLQPPGQILPLLFLLRFNTPSPGTLMQGLCQIGACRKGLPLPLEQPPRCHLLPLMPPKLFHISLRLRDTETLNTKITPV</sequence>
<evidence type="ECO:0000313" key="1">
    <source>
        <dbReference type="EMBL" id="KAL1257394.1"/>
    </source>
</evidence>
<dbReference type="Proteomes" id="UP001558613">
    <property type="component" value="Unassembled WGS sequence"/>
</dbReference>
<dbReference type="EMBL" id="JAYMGO010000017">
    <property type="protein sequence ID" value="KAL1257394.1"/>
    <property type="molecule type" value="Genomic_DNA"/>
</dbReference>
<gene>
    <name evidence="1" type="ORF">QQF64_010638</name>
</gene>
<reference evidence="1 2" key="1">
    <citation type="submission" date="2023-09" db="EMBL/GenBank/DDBJ databases">
        <authorList>
            <person name="Wang M."/>
        </authorList>
    </citation>
    <scope>NUCLEOTIDE SEQUENCE [LARGE SCALE GENOMIC DNA]</scope>
    <source>
        <strain evidence="1">GT-2023</strain>
        <tissue evidence="1">Liver</tissue>
    </source>
</reference>
<organism evidence="1 2">
    <name type="scientific">Cirrhinus molitorella</name>
    <name type="common">mud carp</name>
    <dbReference type="NCBI Taxonomy" id="172907"/>
    <lineage>
        <taxon>Eukaryota</taxon>
        <taxon>Metazoa</taxon>
        <taxon>Chordata</taxon>
        <taxon>Craniata</taxon>
        <taxon>Vertebrata</taxon>
        <taxon>Euteleostomi</taxon>
        <taxon>Actinopterygii</taxon>
        <taxon>Neopterygii</taxon>
        <taxon>Teleostei</taxon>
        <taxon>Ostariophysi</taxon>
        <taxon>Cypriniformes</taxon>
        <taxon>Cyprinidae</taxon>
        <taxon>Labeoninae</taxon>
        <taxon>Labeonini</taxon>
        <taxon>Cirrhinus</taxon>
    </lineage>
</organism>
<evidence type="ECO:0000313" key="2">
    <source>
        <dbReference type="Proteomes" id="UP001558613"/>
    </source>
</evidence>
<proteinExistence type="predicted"/>